<evidence type="ECO:0000313" key="2">
    <source>
        <dbReference type="EMBL" id="ATU83610.1"/>
    </source>
</evidence>
<keyword evidence="1" id="KW-0812">Transmembrane</keyword>
<proteinExistence type="predicted"/>
<protein>
    <submittedName>
        <fullName evidence="2">ORF1059</fullName>
    </submittedName>
</protein>
<reference evidence="2" key="1">
    <citation type="journal article" date="2018" name="Aquaculture">
        <title>Complete genome sequence of a white spot syndrome virus associated with a disease incursion in Australia.</title>
        <authorList>
            <person name="Oakey J."/>
            <person name="Smith C.S."/>
        </authorList>
    </citation>
    <scope>NUCLEOTIDE SEQUENCE [LARGE SCALE GENOMIC DNA]</scope>
    <source>
        <strain evidence="2">WSSV-AU</strain>
    </source>
</reference>
<keyword evidence="1" id="KW-1133">Transmembrane helix</keyword>
<sequence>MYRVYFIASTWSCFLFLCRRWSRSNRTTSSSTNSNSSSSIIILNLNFSFLYFFLNFHRFRINISSKTRSLYKSCSSTNIPRYAMTSSFSLQCIKSLIQKLAHFWGRGRI</sequence>
<feature type="transmembrane region" description="Helical" evidence="1">
    <location>
        <begin position="38"/>
        <end position="56"/>
    </location>
</feature>
<keyword evidence="1" id="KW-0472">Membrane</keyword>
<dbReference type="EMBL" id="MF768985">
    <property type="protein sequence ID" value="ATU83610.1"/>
    <property type="molecule type" value="Genomic_DNA"/>
</dbReference>
<dbReference type="Proteomes" id="UP000267516">
    <property type="component" value="Segment"/>
</dbReference>
<name>A0A2D3I5D9_9VIRU</name>
<organism evidence="2">
    <name type="scientific">White spot syndrome virus</name>
    <dbReference type="NCBI Taxonomy" id="342409"/>
    <lineage>
        <taxon>Viruses</taxon>
        <taxon>Viruses incertae sedis</taxon>
        <taxon>Naldaviricetes</taxon>
        <taxon>Nimaviridae</taxon>
        <taxon>Whispovirus</taxon>
    </lineage>
</organism>
<accession>A0A2D3I5D9</accession>
<evidence type="ECO:0000256" key="1">
    <source>
        <dbReference type="SAM" id="Phobius"/>
    </source>
</evidence>